<feature type="non-terminal residue" evidence="1">
    <location>
        <position position="1"/>
    </location>
</feature>
<name>J9FMV5_9ZZZZ</name>
<dbReference type="InterPro" id="IPR005335">
    <property type="entry name" value="Terminase_ssu"/>
</dbReference>
<dbReference type="GO" id="GO:0051276">
    <property type="term" value="P:chromosome organization"/>
    <property type="evidence" value="ECO:0007669"/>
    <property type="project" value="InterPro"/>
</dbReference>
<proteinExistence type="predicted"/>
<evidence type="ECO:0000313" key="1">
    <source>
        <dbReference type="EMBL" id="EJW90937.1"/>
    </source>
</evidence>
<organism evidence="1">
    <name type="scientific">gut metagenome</name>
    <dbReference type="NCBI Taxonomy" id="749906"/>
    <lineage>
        <taxon>unclassified sequences</taxon>
        <taxon>metagenomes</taxon>
        <taxon>organismal metagenomes</taxon>
    </lineage>
</organism>
<accession>J9FMV5</accession>
<dbReference type="AlphaFoldDB" id="J9FMV5"/>
<comment type="caution">
    <text evidence="1">The sequence shown here is derived from an EMBL/GenBank/DDBJ whole genome shotgun (WGS) entry which is preliminary data.</text>
</comment>
<sequence length="103" mass="11591">NKTNRNEKDRERVIEELCCIAFSRATDYVEVRDGKLTVKDTRSLTDAAARGLVGIREGTRGVEIKLGDKLRALELLGRCYGAFDREAGPEPERLPQILDDIED</sequence>
<reference evidence="1" key="1">
    <citation type="journal article" date="2012" name="PLoS ONE">
        <title>Gene sets for utilization of primary and secondary nutrition supplies in the distal gut of endangered iberian lynx.</title>
        <authorList>
            <person name="Alcaide M."/>
            <person name="Messina E."/>
            <person name="Richter M."/>
            <person name="Bargiela R."/>
            <person name="Peplies J."/>
            <person name="Huws S.A."/>
            <person name="Newbold C.J."/>
            <person name="Golyshin P.N."/>
            <person name="Simon M.A."/>
            <person name="Lopez G."/>
            <person name="Yakimov M.M."/>
            <person name="Ferrer M."/>
        </authorList>
    </citation>
    <scope>NUCLEOTIDE SEQUENCE</scope>
</reference>
<protein>
    <submittedName>
        <fullName evidence="1">Phage Terminase small Subunit</fullName>
    </submittedName>
</protein>
<dbReference type="Pfam" id="PF03592">
    <property type="entry name" value="Terminase_2"/>
    <property type="match status" value="1"/>
</dbReference>
<dbReference type="EMBL" id="AMCI01008516">
    <property type="protein sequence ID" value="EJW90937.1"/>
    <property type="molecule type" value="Genomic_DNA"/>
</dbReference>
<gene>
    <name evidence="1" type="ORF">EVA_20956</name>
</gene>